<name>D0LIL2_HALO1</name>
<dbReference type="CDD" id="cd00143">
    <property type="entry name" value="PP2Cc"/>
    <property type="match status" value="1"/>
</dbReference>
<dbReference type="Proteomes" id="UP000001880">
    <property type="component" value="Chromosome"/>
</dbReference>
<keyword evidence="3" id="KW-0378">Hydrolase</keyword>
<dbReference type="PANTHER" id="PTHR47992">
    <property type="entry name" value="PROTEIN PHOSPHATASE"/>
    <property type="match status" value="1"/>
</dbReference>
<dbReference type="EMBL" id="CP001804">
    <property type="protein sequence ID" value="ACY18368.1"/>
    <property type="molecule type" value="Genomic_DNA"/>
</dbReference>
<sequence length="386" mass="40844">MILHAAMLTDVGVVREHNEDSVYVDTENRFFIVADGMGGHAAGEVASAMAVDTVRETLDNAGDDISGFAEKPEEEGRKELVTLLETAVRAAHRSVFERGSRETDKQGMGTTLEVVLVAGAEAFIAHVGDSRTYLMRDGRASQITTDHTVAEVLVLEGKLSAEEAQNSPLRTILVNAIGVAPDVGIEMAHVQLREGDQILLCSDGLHDYFPAEQELADRLHARTPKEALADLIGLAKERGGHDNITGVVVHVAGAKGVPGSSPASVKINSIPASIDDEPLSDGVPSTHEDDDDAEADTGPVDVDDASAFPNLLNVSVLDDELTQDDIKPPANLRGVGTDEGADTTKDVRGADTDDLATEKIGADDAKDDTAHRPTQPMAVVIPDEES</sequence>
<feature type="compositionally biased region" description="Polar residues" evidence="1">
    <location>
        <begin position="261"/>
        <end position="271"/>
    </location>
</feature>
<dbReference type="InterPro" id="IPR015655">
    <property type="entry name" value="PP2C"/>
</dbReference>
<evidence type="ECO:0000259" key="2">
    <source>
        <dbReference type="PROSITE" id="PS51746"/>
    </source>
</evidence>
<dbReference type="InterPro" id="IPR036457">
    <property type="entry name" value="PPM-type-like_dom_sf"/>
</dbReference>
<reference evidence="3 4" key="1">
    <citation type="journal article" date="2010" name="Stand. Genomic Sci.">
        <title>Complete genome sequence of Haliangium ochraceum type strain (SMP-2).</title>
        <authorList>
            <consortium name="US DOE Joint Genome Institute (JGI-PGF)"/>
            <person name="Ivanova N."/>
            <person name="Daum C."/>
            <person name="Lang E."/>
            <person name="Abt B."/>
            <person name="Kopitz M."/>
            <person name="Saunders E."/>
            <person name="Lapidus A."/>
            <person name="Lucas S."/>
            <person name="Glavina Del Rio T."/>
            <person name="Nolan M."/>
            <person name="Tice H."/>
            <person name="Copeland A."/>
            <person name="Cheng J.F."/>
            <person name="Chen F."/>
            <person name="Bruce D."/>
            <person name="Goodwin L."/>
            <person name="Pitluck S."/>
            <person name="Mavromatis K."/>
            <person name="Pati A."/>
            <person name="Mikhailova N."/>
            <person name="Chen A."/>
            <person name="Palaniappan K."/>
            <person name="Land M."/>
            <person name="Hauser L."/>
            <person name="Chang Y.J."/>
            <person name="Jeffries C.D."/>
            <person name="Detter J.C."/>
            <person name="Brettin T."/>
            <person name="Rohde M."/>
            <person name="Goker M."/>
            <person name="Bristow J."/>
            <person name="Markowitz V."/>
            <person name="Eisen J.A."/>
            <person name="Hugenholtz P."/>
            <person name="Kyrpides N.C."/>
            <person name="Klenk H.P."/>
        </authorList>
    </citation>
    <scope>NUCLEOTIDE SEQUENCE [LARGE SCALE GENOMIC DNA]</scope>
    <source>
        <strain evidence="4">DSM 14365 / CIP 107738 / JCM 11303 / AJ 13395 / SMP-2</strain>
    </source>
</reference>
<dbReference type="SMART" id="SM00331">
    <property type="entry name" value="PP2C_SIG"/>
    <property type="match status" value="1"/>
</dbReference>
<dbReference type="eggNOG" id="COG0631">
    <property type="taxonomic scope" value="Bacteria"/>
</dbReference>
<dbReference type="AlphaFoldDB" id="D0LIL2"/>
<dbReference type="PROSITE" id="PS51746">
    <property type="entry name" value="PPM_2"/>
    <property type="match status" value="1"/>
</dbReference>
<evidence type="ECO:0000256" key="1">
    <source>
        <dbReference type="SAM" id="MobiDB-lite"/>
    </source>
</evidence>
<gene>
    <name evidence="3" type="ordered locus">Hoch_5893</name>
</gene>
<organism evidence="3 4">
    <name type="scientific">Haliangium ochraceum (strain DSM 14365 / JCM 11303 / SMP-2)</name>
    <dbReference type="NCBI Taxonomy" id="502025"/>
    <lineage>
        <taxon>Bacteria</taxon>
        <taxon>Pseudomonadati</taxon>
        <taxon>Myxococcota</taxon>
        <taxon>Polyangia</taxon>
        <taxon>Haliangiales</taxon>
        <taxon>Kofleriaceae</taxon>
        <taxon>Haliangium</taxon>
    </lineage>
</organism>
<accession>D0LIL2</accession>
<feature type="compositionally biased region" description="Basic and acidic residues" evidence="1">
    <location>
        <begin position="342"/>
        <end position="371"/>
    </location>
</feature>
<dbReference type="KEGG" id="hoh:Hoch_5893"/>
<protein>
    <submittedName>
        <fullName evidence="3">Protein serine/threonine phosphatase</fullName>
        <ecNumber evidence="3">3.1.3.16</ecNumber>
    </submittedName>
</protein>
<dbReference type="SUPFAM" id="SSF81606">
    <property type="entry name" value="PP2C-like"/>
    <property type="match status" value="1"/>
</dbReference>
<dbReference type="Pfam" id="PF13672">
    <property type="entry name" value="PP2C_2"/>
    <property type="match status" value="1"/>
</dbReference>
<feature type="domain" description="PPM-type phosphatase" evidence="2">
    <location>
        <begin position="4"/>
        <end position="251"/>
    </location>
</feature>
<evidence type="ECO:0000313" key="3">
    <source>
        <dbReference type="EMBL" id="ACY18368.1"/>
    </source>
</evidence>
<dbReference type="EC" id="3.1.3.16" evidence="3"/>
<dbReference type="Gene3D" id="3.60.40.10">
    <property type="entry name" value="PPM-type phosphatase domain"/>
    <property type="match status" value="1"/>
</dbReference>
<feature type="region of interest" description="Disordered" evidence="1">
    <location>
        <begin position="324"/>
        <end position="386"/>
    </location>
</feature>
<feature type="region of interest" description="Disordered" evidence="1">
    <location>
        <begin position="259"/>
        <end position="300"/>
    </location>
</feature>
<dbReference type="SMART" id="SM00332">
    <property type="entry name" value="PP2Cc"/>
    <property type="match status" value="1"/>
</dbReference>
<proteinExistence type="predicted"/>
<dbReference type="STRING" id="502025.Hoch_5893"/>
<dbReference type="InterPro" id="IPR001932">
    <property type="entry name" value="PPM-type_phosphatase-like_dom"/>
</dbReference>
<keyword evidence="4" id="KW-1185">Reference proteome</keyword>
<dbReference type="GO" id="GO:0004722">
    <property type="term" value="F:protein serine/threonine phosphatase activity"/>
    <property type="evidence" value="ECO:0007669"/>
    <property type="project" value="UniProtKB-EC"/>
</dbReference>
<dbReference type="HOGENOM" id="CLU_034545_0_2_7"/>
<evidence type="ECO:0000313" key="4">
    <source>
        <dbReference type="Proteomes" id="UP000001880"/>
    </source>
</evidence>